<feature type="region of interest" description="Disordered" evidence="1">
    <location>
        <begin position="393"/>
        <end position="421"/>
    </location>
</feature>
<dbReference type="Pfam" id="PF13676">
    <property type="entry name" value="TIR_2"/>
    <property type="match status" value="1"/>
</dbReference>
<evidence type="ECO:0000313" key="3">
    <source>
        <dbReference type="EMBL" id="BBC38200.1"/>
    </source>
</evidence>
<feature type="domain" description="TIR" evidence="2">
    <location>
        <begin position="13"/>
        <end position="109"/>
    </location>
</feature>
<name>A0ABM7FJY6_9ACTN</name>
<evidence type="ECO:0000313" key="4">
    <source>
        <dbReference type="Proteomes" id="UP001321542"/>
    </source>
</evidence>
<dbReference type="NCBIfam" id="TIGR04276">
    <property type="entry name" value="FxsC_Cterm"/>
    <property type="match status" value="1"/>
</dbReference>
<dbReference type="SUPFAM" id="SSF52200">
    <property type="entry name" value="Toll/Interleukin receptor TIR domain"/>
    <property type="match status" value="1"/>
</dbReference>
<protein>
    <recommendedName>
        <fullName evidence="2">TIR domain-containing protein</fullName>
    </recommendedName>
</protein>
<dbReference type="InterPro" id="IPR026367">
    <property type="entry name" value="FxsC_C"/>
</dbReference>
<dbReference type="RefSeq" id="WP_286258663.1">
    <property type="nucleotide sequence ID" value="NZ_AP018448.1"/>
</dbReference>
<proteinExistence type="predicted"/>
<dbReference type="Proteomes" id="UP001321542">
    <property type="component" value="Chromosome"/>
</dbReference>
<accession>A0ABM7FJY6</accession>
<feature type="compositionally biased region" description="Basic and acidic residues" evidence="1">
    <location>
        <begin position="332"/>
        <end position="343"/>
    </location>
</feature>
<sequence>MEKTRSGRPGPYFFLSYAHTPKNSAQDLDPNLWVKKLYDGLCEHIMQLTDLPPGVKAGFLDQGMTVGASWTAELSENLARCRVFVPLYSPRYFISQQCGREWWVFSQRQADSRTRAGSSWETSIVPALWVPVEPAQMPPVARDLQFNHATFGQNYADEGFYGLTKLRYLRDEYERAVYRLAKQIVKVAKETELADGDFYEEYESLPSAFGSWDDAPTLKIVTVAPRLEQLQQGQRRSAPYGPLAVDWNPYHPDITRPLTAIAADLARLQGFKADVGDFDDAAEAMLEVGHYGDGPVLLLIDPWALRDPQRRERLSQVDAVAPPWTTVMVPWNRHDPDNGKEGAPDPADLEEVTPRLLRLGRSASRMSVSGVGTPEAFREVFSLVVHQASAEFARLGSGPPPSRPRLYGPFSSPEAHGDRSA</sequence>
<evidence type="ECO:0000256" key="1">
    <source>
        <dbReference type="SAM" id="MobiDB-lite"/>
    </source>
</evidence>
<dbReference type="Gene3D" id="3.40.50.10140">
    <property type="entry name" value="Toll/interleukin-1 receptor homology (TIR) domain"/>
    <property type="match status" value="1"/>
</dbReference>
<dbReference type="InterPro" id="IPR047603">
    <property type="entry name" value="FxsC_N"/>
</dbReference>
<gene>
    <name evidence="3" type="ORF">SGFS_094940</name>
</gene>
<evidence type="ECO:0000259" key="2">
    <source>
        <dbReference type="Pfam" id="PF13676"/>
    </source>
</evidence>
<dbReference type="EMBL" id="AP018448">
    <property type="protein sequence ID" value="BBC38200.1"/>
    <property type="molecule type" value="Genomic_DNA"/>
</dbReference>
<organism evidence="3 4">
    <name type="scientific">Streptomyces graminofaciens</name>
    <dbReference type="NCBI Taxonomy" id="68212"/>
    <lineage>
        <taxon>Bacteria</taxon>
        <taxon>Bacillati</taxon>
        <taxon>Actinomycetota</taxon>
        <taxon>Actinomycetes</taxon>
        <taxon>Kitasatosporales</taxon>
        <taxon>Streptomycetaceae</taxon>
        <taxon>Streptomyces</taxon>
    </lineage>
</organism>
<reference evidence="3 4" key="1">
    <citation type="journal article" date="2010" name="ChemBioChem">
        <title>Cloning and characterization of the biosynthetic gene cluster of 16-membered macrolide antibiotic FD-891: involvement of a dual functional cytochrome P450 monooxygenase catalyzing epoxidation and hydroxylation.</title>
        <authorList>
            <person name="Kudo F."/>
            <person name="Motegi A."/>
            <person name="Mizoue K."/>
            <person name="Eguchi T."/>
        </authorList>
    </citation>
    <scope>NUCLEOTIDE SEQUENCE [LARGE SCALE GENOMIC DNA]</scope>
    <source>
        <strain evidence="3 4">A-8890</strain>
    </source>
</reference>
<keyword evidence="4" id="KW-1185">Reference proteome</keyword>
<dbReference type="InterPro" id="IPR035897">
    <property type="entry name" value="Toll_tir_struct_dom_sf"/>
</dbReference>
<feature type="region of interest" description="Disordered" evidence="1">
    <location>
        <begin position="329"/>
        <end position="352"/>
    </location>
</feature>
<dbReference type="InterPro" id="IPR000157">
    <property type="entry name" value="TIR_dom"/>
</dbReference>
<dbReference type="NCBIfam" id="NF040588">
    <property type="entry name" value="FxsC_Nterm"/>
    <property type="match status" value="1"/>
</dbReference>
<reference evidence="3 4" key="2">
    <citation type="journal article" date="2023" name="ChemBioChem">
        <title>Acyltransferase Domain Exchange between Two Independent Type I Polyketide Synthases in the Same Producer Strain of Macrolide Antibiotics.</title>
        <authorList>
            <person name="Kudo F."/>
            <person name="Kishikawa K."/>
            <person name="Tsuboi K."/>
            <person name="Kido T."/>
            <person name="Usui T."/>
            <person name="Hashimoto J."/>
            <person name="Shin-Ya K."/>
            <person name="Miyanaga A."/>
            <person name="Eguchi T."/>
        </authorList>
    </citation>
    <scope>NUCLEOTIDE SEQUENCE [LARGE SCALE GENOMIC DNA]</scope>
    <source>
        <strain evidence="3 4">A-8890</strain>
    </source>
</reference>